<dbReference type="Proteomes" id="UP000604825">
    <property type="component" value="Unassembled WGS sequence"/>
</dbReference>
<dbReference type="CDD" id="cd00303">
    <property type="entry name" value="retropepsin_like"/>
    <property type="match status" value="1"/>
</dbReference>
<feature type="region of interest" description="Disordered" evidence="1">
    <location>
        <begin position="76"/>
        <end position="109"/>
    </location>
</feature>
<gene>
    <name evidence="2" type="ORF">NCGR_LOCUS36721</name>
</gene>
<evidence type="ECO:0000313" key="3">
    <source>
        <dbReference type="Proteomes" id="UP000604825"/>
    </source>
</evidence>
<dbReference type="EMBL" id="CAJGYO010000009">
    <property type="protein sequence ID" value="CAD6253082.1"/>
    <property type="molecule type" value="Genomic_DNA"/>
</dbReference>
<sequence length="322" mass="35617">MESNLRLILDEITGLNRRFDVQEASLNRRFSDLERSLSKRFAAVDFRFDNMEASHAAASIDLLAASRIWRQPRRIHRSLRSRAASPRSKPTTPTATPNSPPASRSWSPCAAFPSREEVASSPSKPFCSGDCSSPFKSLPPVKTPLPLPPPPKMEKAPVPAVQAVAATSSTDSTLKAVKAYRRALGLCFKCGGKWSKDHRCSPKLSAVSVLAAPTQVQVVGGGILHSPGLLMDIEWSVDQCVFRSNFRVLQLSANDVIIGMDWLQKWFVIPYQGQSVLLQGLNSQWYANDEEAQSLLARLALQSEDSSPFSLRNDIIRFKQRI</sequence>
<accession>A0A811Q223</accession>
<proteinExistence type="predicted"/>
<protein>
    <submittedName>
        <fullName evidence="2">Uncharacterized protein</fullName>
    </submittedName>
</protein>
<dbReference type="AlphaFoldDB" id="A0A811Q223"/>
<comment type="caution">
    <text evidence="2">The sequence shown here is derived from an EMBL/GenBank/DDBJ whole genome shotgun (WGS) entry which is preliminary data.</text>
</comment>
<evidence type="ECO:0000256" key="1">
    <source>
        <dbReference type="SAM" id="MobiDB-lite"/>
    </source>
</evidence>
<organism evidence="2 3">
    <name type="scientific">Miscanthus lutarioriparius</name>
    <dbReference type="NCBI Taxonomy" id="422564"/>
    <lineage>
        <taxon>Eukaryota</taxon>
        <taxon>Viridiplantae</taxon>
        <taxon>Streptophyta</taxon>
        <taxon>Embryophyta</taxon>
        <taxon>Tracheophyta</taxon>
        <taxon>Spermatophyta</taxon>
        <taxon>Magnoliopsida</taxon>
        <taxon>Liliopsida</taxon>
        <taxon>Poales</taxon>
        <taxon>Poaceae</taxon>
        <taxon>PACMAD clade</taxon>
        <taxon>Panicoideae</taxon>
        <taxon>Andropogonodae</taxon>
        <taxon>Andropogoneae</taxon>
        <taxon>Saccharinae</taxon>
        <taxon>Miscanthus</taxon>
    </lineage>
</organism>
<reference evidence="2" key="1">
    <citation type="submission" date="2020-10" db="EMBL/GenBank/DDBJ databases">
        <authorList>
            <person name="Han B."/>
            <person name="Lu T."/>
            <person name="Zhao Q."/>
            <person name="Huang X."/>
            <person name="Zhao Y."/>
        </authorList>
    </citation>
    <scope>NUCLEOTIDE SEQUENCE</scope>
</reference>
<name>A0A811Q223_9POAL</name>
<evidence type="ECO:0000313" key="2">
    <source>
        <dbReference type="EMBL" id="CAD6253082.1"/>
    </source>
</evidence>
<keyword evidence="3" id="KW-1185">Reference proteome</keyword>
<feature type="compositionally biased region" description="Low complexity" evidence="1">
    <location>
        <begin position="81"/>
        <end position="103"/>
    </location>
</feature>